<dbReference type="KEGG" id="pmal:PMUG01_12056700"/>
<protein>
    <submittedName>
        <fullName evidence="2">Uncharacterized protein</fullName>
    </submittedName>
</protein>
<proteinExistence type="predicted"/>
<evidence type="ECO:0000313" key="4">
    <source>
        <dbReference type="Proteomes" id="UP000078597"/>
    </source>
</evidence>
<dbReference type="VEuPathDB" id="PlasmoDB:PmUG01_12056700"/>
<dbReference type="RefSeq" id="XP_028863247.1">
    <property type="nucleotide sequence ID" value="XM_029006793.1"/>
</dbReference>
<accession>A0A1A8W9Y9</accession>
<reference evidence="4" key="2">
    <citation type="submission" date="2016-05" db="EMBL/GenBank/DDBJ databases">
        <authorList>
            <person name="Naeem Raeece"/>
        </authorList>
    </citation>
    <scope>NUCLEOTIDE SEQUENCE [LARGE SCALE GENOMIC DNA]</scope>
</reference>
<dbReference type="OMA" id="KRVHVWI"/>
<reference evidence="3 5" key="3">
    <citation type="submission" date="2016-06" db="EMBL/GenBank/DDBJ databases">
        <authorList>
            <consortium name="Pathogen Informatics"/>
        </authorList>
    </citation>
    <scope>NUCLEOTIDE SEQUENCE [LARGE SCALE GENOMIC DNA]</scope>
</reference>
<reference evidence="2" key="1">
    <citation type="submission" date="2016-05" db="EMBL/GenBank/DDBJ databases">
        <authorList>
            <person name="Lavstsen T."/>
            <person name="Jespersen J.S."/>
        </authorList>
    </citation>
    <scope>NUCLEOTIDE SEQUENCE [LARGE SCALE GENOMIC DNA]</scope>
</reference>
<sequence length="296" mass="35375">MSSIKINKDESKRVHVWIKSAIGTPNRRQYKHKNIMYPYFRMYKSAYRARDSRTRQAFWPCVDKYPWHTHQKRWIRSEDLNIKFFSEYTNKPPNKKNLFETCHTLPFNGINCLFWNPIYLNSHKFFLKNGTKKAQNDEENKAHNGAQNEVQNEAQNERQILQQDMDRDDRALNEQKENKKVIRINNFYYIVDNKAKNDVYFYLKHIKYTMRPFRGKIIGDLYLNENKIKSNISANGIINGEWKYCFPHIKMLDKLANITLSKNLVDADLDGNIIESLVIVDKHTYRPPLPKCFNEL</sequence>
<dbReference type="Proteomes" id="UP000219813">
    <property type="component" value="Chromosome 12"/>
</dbReference>
<dbReference type="GeneID" id="39870556"/>
<evidence type="ECO:0000313" key="5">
    <source>
        <dbReference type="Proteomes" id="UP000219813"/>
    </source>
</evidence>
<keyword evidence="1" id="KW-0175">Coiled coil</keyword>
<dbReference type="EMBL" id="FLQW01001227">
    <property type="protein sequence ID" value="SBS88524.1"/>
    <property type="molecule type" value="Genomic_DNA"/>
</dbReference>
<evidence type="ECO:0000313" key="3">
    <source>
        <dbReference type="EMBL" id="SCO93970.1"/>
    </source>
</evidence>
<dbReference type="OrthoDB" id="432990at2759"/>
<keyword evidence="5" id="KW-1185">Reference proteome</keyword>
<evidence type="ECO:0000313" key="2">
    <source>
        <dbReference type="EMBL" id="SBS88524.1"/>
    </source>
</evidence>
<feature type="coiled-coil region" evidence="1">
    <location>
        <begin position="136"/>
        <end position="178"/>
    </location>
</feature>
<gene>
    <name evidence="3" type="primary">PmUG01_12056700</name>
    <name evidence="2" type="ORF">PMALA_022880</name>
    <name evidence="3" type="ORF">PMUG01_12056700</name>
</gene>
<evidence type="ECO:0000256" key="1">
    <source>
        <dbReference type="SAM" id="Coils"/>
    </source>
</evidence>
<dbReference type="Proteomes" id="UP000078597">
    <property type="component" value="Unassembled WGS sequence"/>
</dbReference>
<name>A0A1A8W9Y9_PLAMA</name>
<organism evidence="2 4">
    <name type="scientific">Plasmodium malariae</name>
    <dbReference type="NCBI Taxonomy" id="5858"/>
    <lineage>
        <taxon>Eukaryota</taxon>
        <taxon>Sar</taxon>
        <taxon>Alveolata</taxon>
        <taxon>Apicomplexa</taxon>
        <taxon>Aconoidasida</taxon>
        <taxon>Haemosporida</taxon>
        <taxon>Plasmodiidae</taxon>
        <taxon>Plasmodium</taxon>
        <taxon>Plasmodium (Plasmodium)</taxon>
    </lineage>
</organism>
<dbReference type="AlphaFoldDB" id="A0A1A8W9Y9"/>
<dbReference type="EMBL" id="LT594633">
    <property type="protein sequence ID" value="SCO93970.1"/>
    <property type="molecule type" value="Genomic_DNA"/>
</dbReference>